<dbReference type="PANTHER" id="PTHR46148">
    <property type="entry name" value="CHROMO DOMAIN-CONTAINING PROTEIN"/>
    <property type="match status" value="1"/>
</dbReference>
<dbReference type="EMBL" id="BQNB010011998">
    <property type="protein sequence ID" value="GJS97870.1"/>
    <property type="molecule type" value="Genomic_DNA"/>
</dbReference>
<protein>
    <submittedName>
        <fullName evidence="3">Retrotransposable element Tf2</fullName>
    </submittedName>
</protein>
<dbReference type="Proteomes" id="UP001151760">
    <property type="component" value="Unassembled WGS sequence"/>
</dbReference>
<organism evidence="3 4">
    <name type="scientific">Tanacetum coccineum</name>
    <dbReference type="NCBI Taxonomy" id="301880"/>
    <lineage>
        <taxon>Eukaryota</taxon>
        <taxon>Viridiplantae</taxon>
        <taxon>Streptophyta</taxon>
        <taxon>Embryophyta</taxon>
        <taxon>Tracheophyta</taxon>
        <taxon>Spermatophyta</taxon>
        <taxon>Magnoliopsida</taxon>
        <taxon>eudicotyledons</taxon>
        <taxon>Gunneridae</taxon>
        <taxon>Pentapetalae</taxon>
        <taxon>asterids</taxon>
        <taxon>campanulids</taxon>
        <taxon>Asterales</taxon>
        <taxon>Asteraceae</taxon>
        <taxon>Asteroideae</taxon>
        <taxon>Anthemideae</taxon>
        <taxon>Anthemidinae</taxon>
        <taxon>Tanacetum</taxon>
    </lineage>
</organism>
<reference evidence="3" key="1">
    <citation type="journal article" date="2022" name="Int. J. Mol. Sci.">
        <title>Draft Genome of Tanacetum Coccineum: Genomic Comparison of Closely Related Tanacetum-Family Plants.</title>
        <authorList>
            <person name="Yamashiro T."/>
            <person name="Shiraishi A."/>
            <person name="Nakayama K."/>
            <person name="Satake H."/>
        </authorList>
    </citation>
    <scope>NUCLEOTIDE SEQUENCE</scope>
</reference>
<dbReference type="Pfam" id="PF24626">
    <property type="entry name" value="SH3_Tf2-1"/>
    <property type="match status" value="1"/>
</dbReference>
<dbReference type="SUPFAM" id="SSF54160">
    <property type="entry name" value="Chromo domain-like"/>
    <property type="match status" value="1"/>
</dbReference>
<evidence type="ECO:0000259" key="2">
    <source>
        <dbReference type="Pfam" id="PF24626"/>
    </source>
</evidence>
<comment type="caution">
    <text evidence="3">The sequence shown here is derived from an EMBL/GenBank/DDBJ whole genome shotgun (WGS) entry which is preliminary data.</text>
</comment>
<keyword evidence="4" id="KW-1185">Reference proteome</keyword>
<dbReference type="InterPro" id="IPR056924">
    <property type="entry name" value="SH3_Tf2-1"/>
</dbReference>
<feature type="domain" description="Tf2-1-like SH3-like" evidence="2">
    <location>
        <begin position="106"/>
        <end position="171"/>
    </location>
</feature>
<name>A0ABQ5A9Q9_9ASTR</name>
<reference evidence="3" key="2">
    <citation type="submission" date="2022-01" db="EMBL/GenBank/DDBJ databases">
        <authorList>
            <person name="Yamashiro T."/>
            <person name="Shiraishi A."/>
            <person name="Satake H."/>
            <person name="Nakayama K."/>
        </authorList>
    </citation>
    <scope>NUCLEOTIDE SEQUENCE</scope>
</reference>
<dbReference type="PANTHER" id="PTHR46148:SF52">
    <property type="entry name" value="OS04G0603800 PROTEIN"/>
    <property type="match status" value="1"/>
</dbReference>
<sequence>MALSHPFTASQVAQLFLDNVYKLHGLTENIVSDRDKIFVNNQTVYGKPLPIHIPYIGGERKVDLVDKNLKEREVAVETLKFHISRAQSRMKSHADKGRTDKKFDCGDWVFLKLQPHRQVSLKQGKQNKLSPKLFGPFKVIQRIGEMAYKLEVPSNSQIHNVFHVSKLKKCRHPSPDQACGNLPPCNQSGVFLVKPVAILDRRMAKKGNGIEVYVLVQWTNGTTKDATWESITNLQFKFPNFDCTTLGQAVF</sequence>
<feature type="domain" description="Chromo" evidence="1">
    <location>
        <begin position="196"/>
        <end position="240"/>
    </location>
</feature>
<gene>
    <name evidence="3" type="ORF">Tco_0819040</name>
</gene>
<proteinExistence type="predicted"/>
<dbReference type="InterPro" id="IPR016197">
    <property type="entry name" value="Chromo-like_dom_sf"/>
</dbReference>
<dbReference type="Pfam" id="PF00385">
    <property type="entry name" value="Chromo"/>
    <property type="match status" value="1"/>
</dbReference>
<evidence type="ECO:0000313" key="4">
    <source>
        <dbReference type="Proteomes" id="UP001151760"/>
    </source>
</evidence>
<evidence type="ECO:0000313" key="3">
    <source>
        <dbReference type="EMBL" id="GJS97870.1"/>
    </source>
</evidence>
<dbReference type="Gene3D" id="2.40.50.40">
    <property type="match status" value="1"/>
</dbReference>
<dbReference type="InterPro" id="IPR023780">
    <property type="entry name" value="Chromo_domain"/>
</dbReference>
<evidence type="ECO:0000259" key="1">
    <source>
        <dbReference type="Pfam" id="PF00385"/>
    </source>
</evidence>
<accession>A0ABQ5A9Q9</accession>